<sequence>MALVHFESKMMNDYWDDWQKEALAAGVKAPLAKLGMEVMKANRKNRWPKHFLGRMEDGPMMLAMCLEEPDETELLFVENLHPYDDKLIAATKKRLCFD</sequence>
<dbReference type="RefSeq" id="WP_229224585.1">
    <property type="nucleotide sequence ID" value="NZ_JAHTGR010000002.1"/>
</dbReference>
<evidence type="ECO:0000313" key="2">
    <source>
        <dbReference type="Proteomes" id="UP001162889"/>
    </source>
</evidence>
<gene>
    <name evidence="1" type="ORF">L1274_004216</name>
</gene>
<comment type="caution">
    <text evidence="1">The sequence shown here is derived from an EMBL/GenBank/DDBJ whole genome shotgun (WGS) entry which is preliminary data.</text>
</comment>
<proteinExistence type="predicted"/>
<name>A0ABT1GNB6_9BURK</name>
<dbReference type="Proteomes" id="UP001162889">
    <property type="component" value="Unassembled WGS sequence"/>
</dbReference>
<accession>A0ABT1GNB6</accession>
<dbReference type="EMBL" id="JALJZU010000008">
    <property type="protein sequence ID" value="MCP2010476.1"/>
    <property type="molecule type" value="Genomic_DNA"/>
</dbReference>
<reference evidence="1" key="1">
    <citation type="submission" date="2022-03" db="EMBL/GenBank/DDBJ databases">
        <title>Genome Encyclopedia of Bacteria and Archaea VI: Functional Genomics of Type Strains.</title>
        <authorList>
            <person name="Whitman W."/>
        </authorList>
    </citation>
    <scope>NUCLEOTIDE SEQUENCE</scope>
    <source>
        <strain evidence="1">HSC-15S17</strain>
    </source>
</reference>
<evidence type="ECO:0000313" key="1">
    <source>
        <dbReference type="EMBL" id="MCP2010476.1"/>
    </source>
</evidence>
<keyword evidence="2" id="KW-1185">Reference proteome</keyword>
<organism evidence="1 2">
    <name type="scientific">Duganella violaceipulchra</name>
    <dbReference type="NCBI Taxonomy" id="2849652"/>
    <lineage>
        <taxon>Bacteria</taxon>
        <taxon>Pseudomonadati</taxon>
        <taxon>Pseudomonadota</taxon>
        <taxon>Betaproteobacteria</taxon>
        <taxon>Burkholderiales</taxon>
        <taxon>Oxalobacteraceae</taxon>
        <taxon>Telluria group</taxon>
        <taxon>Duganella</taxon>
    </lineage>
</organism>
<protein>
    <submittedName>
        <fullName evidence="1">Uncharacterized protein</fullName>
    </submittedName>
</protein>